<dbReference type="GeneID" id="56060923"/>
<sequence length="178" mass="21148">MAVKTKDEVISLRFTKDHINSIKKLAQENNISPTKAAENIINNHLDVLDKCFKRQDMIIQRSEIKKLYNRFTKKELDPWIKTKYEPTVSCMQLFSPMLKFEEMTETMSSWFKQNGHHLYYDDKDGLRTITCANSDMGYNWLYVNGMIYFKMFNDAKHVTSDFKSDEESFEFKIKIPEQ</sequence>
<dbReference type="KEGG" id="nox:C5F49_03175"/>
<gene>
    <name evidence="1" type="ORF">C5F49_03175</name>
</gene>
<dbReference type="AlphaFoldDB" id="A0A7D5M4C9"/>
<dbReference type="Proteomes" id="UP000509441">
    <property type="component" value="Chromosome"/>
</dbReference>
<dbReference type="EMBL" id="CP026994">
    <property type="protein sequence ID" value="QLH04427.1"/>
    <property type="molecule type" value="Genomic_DNA"/>
</dbReference>
<name>A0A7D5M4C9_9ARCH</name>
<evidence type="ECO:0000313" key="2">
    <source>
        <dbReference type="Proteomes" id="UP000509441"/>
    </source>
</evidence>
<keyword evidence="2" id="KW-1185">Reference proteome</keyword>
<organism evidence="1 2">
    <name type="scientific">Nitrosopumilus oxyclinae</name>
    <dbReference type="NCBI Taxonomy" id="1959104"/>
    <lineage>
        <taxon>Archaea</taxon>
        <taxon>Nitrososphaerota</taxon>
        <taxon>Nitrososphaeria</taxon>
        <taxon>Nitrosopumilales</taxon>
        <taxon>Nitrosopumilaceae</taxon>
        <taxon>Nitrosopumilus</taxon>
    </lineage>
</organism>
<protein>
    <submittedName>
        <fullName evidence="1">Uncharacterized protein</fullName>
    </submittedName>
</protein>
<proteinExistence type="predicted"/>
<dbReference type="RefSeq" id="WP_179363315.1">
    <property type="nucleotide sequence ID" value="NZ_CP026994.1"/>
</dbReference>
<dbReference type="OrthoDB" id="373108at2157"/>
<accession>A0A7D5M4C9</accession>
<evidence type="ECO:0000313" key="1">
    <source>
        <dbReference type="EMBL" id="QLH04427.1"/>
    </source>
</evidence>
<reference evidence="1 2" key="1">
    <citation type="submission" date="2018-02" db="EMBL/GenBank/DDBJ databases">
        <title>Complete genome of Nitrosopumilus oxyclinae HCE1.</title>
        <authorList>
            <person name="Qin W."/>
            <person name="Zheng Y."/>
            <person name="Stahl D.A."/>
        </authorList>
    </citation>
    <scope>NUCLEOTIDE SEQUENCE [LARGE SCALE GENOMIC DNA]</scope>
    <source>
        <strain evidence="1 2">HCE1</strain>
    </source>
</reference>